<dbReference type="Gene3D" id="3.80.10.10">
    <property type="entry name" value="Ribonuclease Inhibitor"/>
    <property type="match status" value="2"/>
</dbReference>
<evidence type="ECO:0008006" key="3">
    <source>
        <dbReference type="Google" id="ProtNLM"/>
    </source>
</evidence>
<accession>A0AA91TIF7</accession>
<dbReference type="SUPFAM" id="SSF52058">
    <property type="entry name" value="L domain-like"/>
    <property type="match status" value="1"/>
</dbReference>
<dbReference type="Gene3D" id="3.40.50.12480">
    <property type="match status" value="1"/>
</dbReference>
<dbReference type="EMBL" id="NMPZ01000017">
    <property type="protein sequence ID" value="OXL43447.1"/>
    <property type="molecule type" value="Genomic_DNA"/>
</dbReference>
<name>A0AA91TIF7_9BACT</name>
<sequence>MIMILKTFNNINERMKKILTLFVALMLVIVAYAQANLLTTQLVVDLKEAGTLYDMLPDDQRPLITNLKIKGPINGTDVKCLREMMGKEDNLGSYNLSVKEDFVSSSETAESNLKILDLSEASIVEGGDAYGTILTGSPMDQTKAPLYSANNTIGSYMFSGCASLENLMLPSSVQVIESYALADCASLISITLPADLMAIPKGMLRGCESLEQFDVPSGVSEIGDFAFKGTGLKSFTFPEAITVITPMLSGAEKLEYIVIPSTVTSIKSNGMTGAFAGLKALKELRIPESVTGNLSDYMLSGCESLERLYIPSKAVLTWYTLRGMKTLSDMYVYSEMPQSLNTMFFQNSFNYKKTVLHVKKGCKAAYAAAYYWKDFKAIVEDADDESTGIASVLILDEKQPVSTYTLDGKRIVAPRQGVCINKYADGKVKKVLLRQR</sequence>
<gene>
    <name evidence="1" type="ORF">CFT61_10785</name>
</gene>
<protein>
    <recommendedName>
        <fullName evidence="3">Leucine-rich repeat domain-containing protein</fullName>
    </recommendedName>
</protein>
<comment type="caution">
    <text evidence="1">The sequence shown here is derived from an EMBL/GenBank/DDBJ whole genome shotgun (WGS) entry which is preliminary data.</text>
</comment>
<evidence type="ECO:0000313" key="2">
    <source>
        <dbReference type="Proteomes" id="UP000215155"/>
    </source>
</evidence>
<dbReference type="PANTHER" id="PTHR45661:SF3">
    <property type="entry name" value="IG-LIKE DOMAIN-CONTAINING PROTEIN"/>
    <property type="match status" value="1"/>
</dbReference>
<dbReference type="Pfam" id="PF13306">
    <property type="entry name" value="LRR_5"/>
    <property type="match status" value="2"/>
</dbReference>
<proteinExistence type="predicted"/>
<dbReference type="AlphaFoldDB" id="A0AA91TIF7"/>
<reference evidence="1 2" key="1">
    <citation type="submission" date="2017-07" db="EMBL/GenBank/DDBJ databases">
        <title>Draft genome sequence of Prevotella copri isolated from the gut of healthy adult Indian.</title>
        <authorList>
            <person name="Das B."/>
            <person name="Bag S."/>
            <person name="Ghosh T.S."/>
        </authorList>
    </citation>
    <scope>NUCLEOTIDE SEQUENCE [LARGE SCALE GENOMIC DNA]</scope>
    <source>
        <strain evidence="1 2">Indica</strain>
    </source>
</reference>
<evidence type="ECO:0000313" key="1">
    <source>
        <dbReference type="EMBL" id="OXL43447.1"/>
    </source>
</evidence>
<organism evidence="1 2">
    <name type="scientific">Segatella copri</name>
    <dbReference type="NCBI Taxonomy" id="165179"/>
    <lineage>
        <taxon>Bacteria</taxon>
        <taxon>Pseudomonadati</taxon>
        <taxon>Bacteroidota</taxon>
        <taxon>Bacteroidia</taxon>
        <taxon>Bacteroidales</taxon>
        <taxon>Prevotellaceae</taxon>
        <taxon>Segatella</taxon>
    </lineage>
</organism>
<dbReference type="InterPro" id="IPR026906">
    <property type="entry name" value="LRR_5"/>
</dbReference>
<dbReference type="InterPro" id="IPR053139">
    <property type="entry name" value="Surface_bspA-like"/>
</dbReference>
<dbReference type="InterPro" id="IPR032675">
    <property type="entry name" value="LRR_dom_sf"/>
</dbReference>
<dbReference type="PANTHER" id="PTHR45661">
    <property type="entry name" value="SURFACE ANTIGEN"/>
    <property type="match status" value="1"/>
</dbReference>
<dbReference type="Proteomes" id="UP000215155">
    <property type="component" value="Unassembled WGS sequence"/>
</dbReference>